<dbReference type="SUPFAM" id="SSF54913">
    <property type="entry name" value="GlnB-like"/>
    <property type="match status" value="1"/>
</dbReference>
<sequence>MNQAVWVVQTTLPGGWIEAVVGAWSASLVESGLAACVQRDRITSVYSWEGATESSEEWRIEIKSSAVKKDALIEAILADHPYDTPQIVAWEASSTSEYSDWVQG</sequence>
<dbReference type="InterPro" id="IPR015867">
    <property type="entry name" value="N-reg_PII/ATP_PRibTrfase_C"/>
</dbReference>
<evidence type="ECO:0000313" key="2">
    <source>
        <dbReference type="EMBL" id="PXF22391.1"/>
    </source>
</evidence>
<dbReference type="EMBL" id="PSPG01000001">
    <property type="protein sequence ID" value="PXF22391.1"/>
    <property type="molecule type" value="Genomic_DNA"/>
</dbReference>
<evidence type="ECO:0000256" key="1">
    <source>
        <dbReference type="ARBA" id="ARBA00010169"/>
    </source>
</evidence>
<dbReference type="PANTHER" id="PTHR23419:SF8">
    <property type="entry name" value="FI09726P"/>
    <property type="match status" value="1"/>
</dbReference>
<dbReference type="InterPro" id="IPR011322">
    <property type="entry name" value="N-reg_PII-like_a/b"/>
</dbReference>
<reference evidence="2 3" key="1">
    <citation type="journal article" date="2015" name="Nat. Commun.">
        <title>Genomic and transcriptomic evidence for scavenging of diverse organic compounds by widespread deep-sea archaea.</title>
        <authorList>
            <person name="Li M."/>
            <person name="Baker B.J."/>
            <person name="Anantharaman K."/>
            <person name="Jain S."/>
            <person name="Breier J.A."/>
            <person name="Dick G.J."/>
        </authorList>
    </citation>
    <scope>NUCLEOTIDE SEQUENCE [LARGE SCALE GENOMIC DNA]</scope>
    <source>
        <strain evidence="2">Cayman_51_deep</strain>
    </source>
</reference>
<dbReference type="Pfam" id="PF03091">
    <property type="entry name" value="CutA1"/>
    <property type="match status" value="1"/>
</dbReference>
<dbReference type="GO" id="GO:0010038">
    <property type="term" value="P:response to metal ion"/>
    <property type="evidence" value="ECO:0007669"/>
    <property type="project" value="InterPro"/>
</dbReference>
<dbReference type="PANTHER" id="PTHR23419">
    <property type="entry name" value="DIVALENT CATION TOLERANCE CUTA-RELATED"/>
    <property type="match status" value="1"/>
</dbReference>
<accession>A0A2V3HXD1</accession>
<dbReference type="Gene3D" id="3.30.70.120">
    <property type="match status" value="1"/>
</dbReference>
<organism evidence="2 3">
    <name type="scientific">Candidatus Thalassarchaeum betae</name>
    <dbReference type="NCBI Taxonomy" id="2599289"/>
    <lineage>
        <taxon>Archaea</taxon>
        <taxon>Methanobacteriati</taxon>
        <taxon>Thermoplasmatota</taxon>
        <taxon>Candidatus Poseidoniia</taxon>
        <taxon>Candidatus Poseidoniales</taxon>
        <taxon>Candidatus Thalassarchaeaceae</taxon>
        <taxon>Candidatus Thalassarchaeum</taxon>
    </lineage>
</organism>
<dbReference type="InterPro" id="IPR004323">
    <property type="entry name" value="Ion_tolerance_CutA"/>
</dbReference>
<comment type="similarity">
    <text evidence="1">Belongs to the CutA family.</text>
</comment>
<comment type="caution">
    <text evidence="2">The sequence shown here is derived from an EMBL/GenBank/DDBJ whole genome shotgun (WGS) entry which is preliminary data.</text>
</comment>
<evidence type="ECO:0000313" key="3">
    <source>
        <dbReference type="Proteomes" id="UP000248161"/>
    </source>
</evidence>
<dbReference type="Proteomes" id="UP000248161">
    <property type="component" value="Unassembled WGS sequence"/>
</dbReference>
<dbReference type="GO" id="GO:0005507">
    <property type="term" value="F:copper ion binding"/>
    <property type="evidence" value="ECO:0007669"/>
    <property type="project" value="TreeGrafter"/>
</dbReference>
<gene>
    <name evidence="2" type="ORF">CXX69_00140</name>
</gene>
<evidence type="ECO:0008006" key="4">
    <source>
        <dbReference type="Google" id="ProtNLM"/>
    </source>
</evidence>
<protein>
    <recommendedName>
        <fullName evidence="4">Divalent-cation tolerance protein CutA</fullName>
    </recommendedName>
</protein>
<dbReference type="AlphaFoldDB" id="A0A2V3HXD1"/>
<name>A0A2V3HXD1_9ARCH</name>
<proteinExistence type="inferred from homology"/>